<dbReference type="Gene3D" id="3.40.50.1820">
    <property type="entry name" value="alpha/beta hydrolase"/>
    <property type="match status" value="1"/>
</dbReference>
<accession>A0A518B5U6</accession>
<dbReference type="Proteomes" id="UP000317093">
    <property type="component" value="Chromosome"/>
</dbReference>
<dbReference type="RefSeq" id="WP_419192567.1">
    <property type="nucleotide sequence ID" value="NZ_CP036279.1"/>
</dbReference>
<keyword evidence="2" id="KW-1185">Reference proteome</keyword>
<dbReference type="SUPFAM" id="SSF53474">
    <property type="entry name" value="alpha/beta-Hydrolases"/>
    <property type="match status" value="1"/>
</dbReference>
<dbReference type="InterPro" id="IPR029058">
    <property type="entry name" value="AB_hydrolase_fold"/>
</dbReference>
<proteinExistence type="predicted"/>
<dbReference type="InterPro" id="IPR050583">
    <property type="entry name" value="Mycobacterial_A85_antigen"/>
</dbReference>
<evidence type="ECO:0000313" key="1">
    <source>
        <dbReference type="EMBL" id="QDU62345.1"/>
    </source>
</evidence>
<name>A0A518B5U6_9BACT</name>
<sequence length="449" mass="50027">MKPSLLSLLLAAILLGVTEDHSMGEAPKSLDEVHEALKEKLSDDDASQIATYMKKRMGKSAKLKQGAHSLHLKEKGRDGAAIGWCFEADPSSKIEVVANNGQRWVLSPLGKTGLHAAVAQVPNYTAFDYYYLVDGKENRDAKRRVVIDYYELGPDSQEQSGVPKGEVIAMTPHTSKEVYPGAERDWWIYVPAQYDPEGPPAALMVFQDGGWYCHGEGNAAIAFDNLIHQKRMPVTIGVFVNPGIFPPKEKGGRTIRNRGNEYDTCTSQYAEFLEKEILPLVTAKYKITDDPKRRAICGASSGGSCAFTAAWHRPDMFGLVLSQIGSFCDFRPIDDYPHHREGENVIPLDEFGPWKTAHDYPAIIRKTHPRKPLRVFLQEGRNDLDNQLGNWFLANQQMAEALKFGGYDYKLVLGDGGHSRRHGNAIFPESLDWIWADWKASSTESGSSN</sequence>
<gene>
    <name evidence="1" type="primary">fes</name>
    <name evidence="1" type="ORF">Pan216_32120</name>
</gene>
<organism evidence="1 2">
    <name type="scientific">Kolteria novifilia</name>
    <dbReference type="NCBI Taxonomy" id="2527975"/>
    <lineage>
        <taxon>Bacteria</taxon>
        <taxon>Pseudomonadati</taxon>
        <taxon>Planctomycetota</taxon>
        <taxon>Planctomycetia</taxon>
        <taxon>Kolteriales</taxon>
        <taxon>Kolteriaceae</taxon>
        <taxon>Kolteria</taxon>
    </lineage>
</organism>
<protein>
    <submittedName>
        <fullName evidence="1">Enterochelin esterase</fullName>
    </submittedName>
</protein>
<dbReference type="AlphaFoldDB" id="A0A518B5U6"/>
<dbReference type="InterPro" id="IPR000801">
    <property type="entry name" value="Esterase-like"/>
</dbReference>
<evidence type="ECO:0000313" key="2">
    <source>
        <dbReference type="Proteomes" id="UP000317093"/>
    </source>
</evidence>
<reference evidence="1 2" key="1">
    <citation type="submission" date="2019-02" db="EMBL/GenBank/DDBJ databases">
        <title>Deep-cultivation of Planctomycetes and their phenomic and genomic characterization uncovers novel biology.</title>
        <authorList>
            <person name="Wiegand S."/>
            <person name="Jogler M."/>
            <person name="Boedeker C."/>
            <person name="Pinto D."/>
            <person name="Vollmers J."/>
            <person name="Rivas-Marin E."/>
            <person name="Kohn T."/>
            <person name="Peeters S.H."/>
            <person name="Heuer A."/>
            <person name="Rast P."/>
            <person name="Oberbeckmann S."/>
            <person name="Bunk B."/>
            <person name="Jeske O."/>
            <person name="Meyerdierks A."/>
            <person name="Storesund J.E."/>
            <person name="Kallscheuer N."/>
            <person name="Luecker S."/>
            <person name="Lage O.M."/>
            <person name="Pohl T."/>
            <person name="Merkel B.J."/>
            <person name="Hornburger P."/>
            <person name="Mueller R.-W."/>
            <person name="Bruemmer F."/>
            <person name="Labrenz M."/>
            <person name="Spormann A.M."/>
            <person name="Op den Camp H."/>
            <person name="Overmann J."/>
            <person name="Amann R."/>
            <person name="Jetten M.S.M."/>
            <person name="Mascher T."/>
            <person name="Medema M.H."/>
            <person name="Devos D.P."/>
            <person name="Kaster A.-K."/>
            <person name="Ovreas L."/>
            <person name="Rohde M."/>
            <person name="Galperin M.Y."/>
            <person name="Jogler C."/>
        </authorList>
    </citation>
    <scope>NUCLEOTIDE SEQUENCE [LARGE SCALE GENOMIC DNA]</scope>
    <source>
        <strain evidence="1 2">Pan216</strain>
    </source>
</reference>
<dbReference type="PANTHER" id="PTHR48098:SF3">
    <property type="entry name" value="IRON(III) ENTEROBACTIN ESTERASE"/>
    <property type="match status" value="1"/>
</dbReference>
<dbReference type="Pfam" id="PF00756">
    <property type="entry name" value="Esterase"/>
    <property type="match status" value="1"/>
</dbReference>
<dbReference type="KEGG" id="knv:Pan216_32120"/>
<dbReference type="EMBL" id="CP036279">
    <property type="protein sequence ID" value="QDU62345.1"/>
    <property type="molecule type" value="Genomic_DNA"/>
</dbReference>
<dbReference type="PANTHER" id="PTHR48098">
    <property type="entry name" value="ENTEROCHELIN ESTERASE-RELATED"/>
    <property type="match status" value="1"/>
</dbReference>